<evidence type="ECO:0000259" key="3">
    <source>
        <dbReference type="Pfam" id="PF01425"/>
    </source>
</evidence>
<dbReference type="PANTHER" id="PTHR45847">
    <property type="entry name" value="FATTY ACID AMIDE HYDROLASE"/>
    <property type="match status" value="1"/>
</dbReference>
<dbReference type="InterPro" id="IPR052096">
    <property type="entry name" value="Endocannabinoid_amidase"/>
</dbReference>
<dbReference type="PANTHER" id="PTHR45847:SF1">
    <property type="entry name" value="MONOGLYCERIDE LIPASE FAAH-4"/>
    <property type="match status" value="1"/>
</dbReference>
<dbReference type="EMBL" id="HE601226">
    <property type="protein sequence ID" value="CAP32118.1"/>
    <property type="molecule type" value="Genomic_DNA"/>
</dbReference>
<evidence type="ECO:0000256" key="1">
    <source>
        <dbReference type="ARBA" id="ARBA00009199"/>
    </source>
</evidence>
<keyword evidence="2" id="KW-0378">Hydrolase</keyword>
<dbReference type="HOGENOM" id="CLU_009600_9_3_1"/>
<dbReference type="GO" id="GO:0009062">
    <property type="term" value="P:fatty acid catabolic process"/>
    <property type="evidence" value="ECO:0000318"/>
    <property type="project" value="GO_Central"/>
</dbReference>
<dbReference type="eggNOG" id="KOG1212">
    <property type="taxonomic scope" value="Eukaryota"/>
</dbReference>
<evidence type="ECO:0000313" key="4">
    <source>
        <dbReference type="EMBL" id="CAP32118.1"/>
    </source>
</evidence>
<dbReference type="KEGG" id="cbr:CBG_13309"/>
<dbReference type="SUPFAM" id="SSF75304">
    <property type="entry name" value="Amidase signature (AS) enzymes"/>
    <property type="match status" value="1"/>
</dbReference>
<organism evidence="4 5">
    <name type="scientific">Caenorhabditis briggsae</name>
    <dbReference type="NCBI Taxonomy" id="6238"/>
    <lineage>
        <taxon>Eukaryota</taxon>
        <taxon>Metazoa</taxon>
        <taxon>Ecdysozoa</taxon>
        <taxon>Nematoda</taxon>
        <taxon>Chromadorea</taxon>
        <taxon>Rhabditida</taxon>
        <taxon>Rhabditina</taxon>
        <taxon>Rhabditomorpha</taxon>
        <taxon>Rhabditoidea</taxon>
        <taxon>Rhabditidae</taxon>
        <taxon>Peloderinae</taxon>
        <taxon>Caenorhabditis</taxon>
    </lineage>
</organism>
<feature type="domain" description="Amidase" evidence="3">
    <location>
        <begin position="96"/>
        <end position="310"/>
    </location>
</feature>
<dbReference type="STRING" id="6238.A8XHJ4"/>
<dbReference type="InterPro" id="IPR023631">
    <property type="entry name" value="Amidase_dom"/>
</dbReference>
<dbReference type="GeneID" id="8583432"/>
<dbReference type="FunFam" id="3.90.1300.10:FF:000003">
    <property type="entry name" value="Amidase signature enzyme"/>
    <property type="match status" value="1"/>
</dbReference>
<dbReference type="Pfam" id="PF01425">
    <property type="entry name" value="Amidase"/>
    <property type="match status" value="2"/>
</dbReference>
<gene>
    <name evidence="4 6" type="ORF">CBG13309</name>
    <name evidence="4" type="ORF">CBG_13309</name>
</gene>
<name>A8XHJ4_CAEBR</name>
<accession>A8XHJ4</accession>
<dbReference type="Gene3D" id="3.90.1300.10">
    <property type="entry name" value="Amidase signature (AS) domain"/>
    <property type="match status" value="1"/>
</dbReference>
<evidence type="ECO:0000313" key="6">
    <source>
        <dbReference type="WormBase" id="CBG13309"/>
    </source>
</evidence>
<dbReference type="WormBase" id="CBG13309">
    <property type="protein sequence ID" value="CBP45075"/>
    <property type="gene ID" value="WBGene00034088"/>
</dbReference>
<dbReference type="InParanoid" id="A8XHJ4"/>
<keyword evidence="5" id="KW-1185">Reference proteome</keyword>
<dbReference type="AlphaFoldDB" id="A8XHJ4"/>
<reference evidence="4 5" key="1">
    <citation type="journal article" date="2003" name="PLoS Biol.">
        <title>The genome sequence of Caenorhabditis briggsae: a platform for comparative genomics.</title>
        <authorList>
            <person name="Stein L.D."/>
            <person name="Bao Z."/>
            <person name="Blasiar D."/>
            <person name="Blumenthal T."/>
            <person name="Brent M.R."/>
            <person name="Chen N."/>
            <person name="Chinwalla A."/>
            <person name="Clarke L."/>
            <person name="Clee C."/>
            <person name="Coghlan A."/>
            <person name="Coulson A."/>
            <person name="D'Eustachio P."/>
            <person name="Fitch D.H."/>
            <person name="Fulton L.A."/>
            <person name="Fulton R.E."/>
            <person name="Griffiths-Jones S."/>
            <person name="Harris T.W."/>
            <person name="Hillier L.W."/>
            <person name="Kamath R."/>
            <person name="Kuwabara P.E."/>
            <person name="Mardis E.R."/>
            <person name="Marra M.A."/>
            <person name="Miner T.L."/>
            <person name="Minx P."/>
            <person name="Mullikin J.C."/>
            <person name="Plumb R.W."/>
            <person name="Rogers J."/>
            <person name="Schein J.E."/>
            <person name="Sohrmann M."/>
            <person name="Spieth J."/>
            <person name="Stajich J.E."/>
            <person name="Wei C."/>
            <person name="Willey D."/>
            <person name="Wilson R.K."/>
            <person name="Durbin R."/>
            <person name="Waterston R.H."/>
        </authorList>
    </citation>
    <scope>NUCLEOTIDE SEQUENCE [LARGE SCALE GENOMIC DNA]</scope>
    <source>
        <strain evidence="4 5">AF16</strain>
    </source>
</reference>
<dbReference type="InterPro" id="IPR036928">
    <property type="entry name" value="AS_sf"/>
</dbReference>
<sequence>MAVGPDRVPVIPDGIEITIFKHYFLFQNYSDFWRWPFWTTRRQPFVRDYRNAVERRKADLVAATQNINDDAVSIIVNRDMLGLRGALQNGQLTARDVVSAYVKRAIQVDEKLNCITEFIRNPIERAAALDEEVQAGRMRRGPLFGIPFSIKSNFHVEGYYTTNGLASTLREAPQPETCALVQFLINQGAIPICLTNVPQGLLAYVTSNPLHGTTKNPWKLTHTPGGSSGGEAALIAAGGAVFGVGNDLVGSLRIPAAFCGLTTLKPSQNRLPERGMNAGPPEVGQLGLSSFFTRTVEEQNFLLRLVFGNVYGPLDEHRLRNVPGLQQYDVQPIGIQPNVIQQNDIQQNDIQREEDHRRNGQLPVILYMYNDEFSPVVPSNESAVRTVIEELTIRHEAEFEFRKFCLSDLAPGEENNGEDYSFKIAETLFKNVMPDNGNGMSALYCNEPWDKFMWLFIFLLKMKSLGWWVNYITSSTLGQRFLKWISPRFACLARSTIRPNDDVASEAHELETEDIRNRWTRHWHDNNVFALVCPSFITPAQPPNYPAKLATGTFMTGLFNLFDVPAGIVPVGRVSQQDEVALNERFETRSDKLLKWQKEAAQNTRGLPNAVQVVAGMGREEDCLRVMRMIEDVSEGVPRLTWDPATRTFLNAQ</sequence>
<proteinExistence type="inferred from homology"/>
<dbReference type="Proteomes" id="UP000008549">
    <property type="component" value="Unassembled WGS sequence"/>
</dbReference>
<evidence type="ECO:0000313" key="5">
    <source>
        <dbReference type="Proteomes" id="UP000008549"/>
    </source>
</evidence>
<evidence type="ECO:0000256" key="2">
    <source>
        <dbReference type="ARBA" id="ARBA00022801"/>
    </source>
</evidence>
<dbReference type="RefSeq" id="XP_002641440.1">
    <property type="nucleotide sequence ID" value="XM_002641394.1"/>
</dbReference>
<dbReference type="CTD" id="8583432"/>
<dbReference type="GO" id="GO:0017064">
    <property type="term" value="F:fatty acid amide hydrolase activity"/>
    <property type="evidence" value="ECO:0000318"/>
    <property type="project" value="GO_Central"/>
</dbReference>
<protein>
    <submittedName>
        <fullName evidence="4">Protein CBG13309</fullName>
    </submittedName>
</protein>
<dbReference type="GO" id="GO:0004040">
    <property type="term" value="F:amidase activity"/>
    <property type="evidence" value="ECO:0000318"/>
    <property type="project" value="GO_Central"/>
</dbReference>
<feature type="domain" description="Amidase" evidence="3">
    <location>
        <begin position="483"/>
        <end position="624"/>
    </location>
</feature>
<comment type="similarity">
    <text evidence="1">Belongs to the amidase family.</text>
</comment>
<reference evidence="4 5" key="2">
    <citation type="journal article" date="2011" name="PLoS Genet.">
        <title>Caenorhabditis briggsae recombinant inbred line genotypes reveal inter-strain incompatibility and the evolution of recombination.</title>
        <authorList>
            <person name="Ross J.A."/>
            <person name="Koboldt D.C."/>
            <person name="Staisch J.E."/>
            <person name="Chamberlin H.M."/>
            <person name="Gupta B.P."/>
            <person name="Miller R.D."/>
            <person name="Baird S.E."/>
            <person name="Haag E.S."/>
        </authorList>
    </citation>
    <scope>NUCLEOTIDE SEQUENCE [LARGE SCALE GENOMIC DNA]</scope>
    <source>
        <strain evidence="4 5">AF16</strain>
    </source>
</reference>